<comment type="caution">
    <text evidence="6">The sequence shown here is derived from an EMBL/GenBank/DDBJ whole genome shotgun (WGS) entry which is preliminary data.</text>
</comment>
<evidence type="ECO:0000256" key="1">
    <source>
        <dbReference type="ARBA" id="ARBA00010873"/>
    </source>
</evidence>
<feature type="region of interest" description="Disordered" evidence="3">
    <location>
        <begin position="302"/>
        <end position="366"/>
    </location>
</feature>
<gene>
    <name evidence="7" type="ORF">DB769_12510</name>
    <name evidence="6" type="ORF">G3W61_16775</name>
</gene>
<dbReference type="NCBIfam" id="NF041496">
    <property type="entry name" value="MobQ"/>
    <property type="match status" value="1"/>
</dbReference>
<accession>A0A1L5R4K2</accession>
<protein>
    <submittedName>
        <fullName evidence="6">MobA/MobL family protein</fullName>
    </submittedName>
    <submittedName>
        <fullName evidence="7">Molybdopterin-guanine dinucleotide biosynthesis protein MobA</fullName>
    </submittedName>
</protein>
<keyword evidence="4" id="KW-0812">Transmembrane</keyword>
<evidence type="ECO:0000256" key="3">
    <source>
        <dbReference type="SAM" id="MobiDB-lite"/>
    </source>
</evidence>
<dbReference type="EMBL" id="JAAGYU010000087">
    <property type="protein sequence ID" value="NEL77888.1"/>
    <property type="molecule type" value="Genomic_DNA"/>
</dbReference>
<keyword evidence="4" id="KW-0472">Membrane</keyword>
<dbReference type="KEGG" id="xpe:BJD13_11410"/>
<evidence type="ECO:0000313" key="6">
    <source>
        <dbReference type="EMBL" id="NEL77888.1"/>
    </source>
</evidence>
<reference evidence="6 9" key="2">
    <citation type="submission" date="2019-11" db="EMBL/GenBank/DDBJ databases">
        <title>Genome-resolved metagenomics to study the prevalence of co-infection and intraspecific heterogeneity among plant pathogen metapopulations.</title>
        <authorList>
            <person name="Newberry E."/>
            <person name="Bhandari R."/>
            <person name="Kemble J."/>
            <person name="Sikora E."/>
            <person name="Potnis N."/>
        </authorList>
    </citation>
    <scope>NUCLEOTIDE SEQUENCE [LARGE SCALE GENOMIC DNA]</scope>
    <source>
        <strain evidence="6">Xp_Tom_Tuscaloosa_18b</strain>
    </source>
</reference>
<evidence type="ECO:0000256" key="4">
    <source>
        <dbReference type="SAM" id="Phobius"/>
    </source>
</evidence>
<feature type="transmembrane region" description="Helical" evidence="4">
    <location>
        <begin position="21"/>
        <end position="41"/>
    </location>
</feature>
<dbReference type="Proteomes" id="UP000471082">
    <property type="component" value="Unassembled WGS sequence"/>
</dbReference>
<keyword evidence="4" id="KW-1133">Transmembrane helix</keyword>
<evidence type="ECO:0000313" key="9">
    <source>
        <dbReference type="Proteomes" id="UP000471082"/>
    </source>
</evidence>
<dbReference type="AlphaFoldDB" id="A0A1L5R4K2"/>
<proteinExistence type="inferred from homology"/>
<feature type="domain" description="MobA/MobL protein" evidence="5">
    <location>
        <begin position="55"/>
        <end position="243"/>
    </location>
</feature>
<dbReference type="Gene3D" id="3.30.930.30">
    <property type="match status" value="1"/>
</dbReference>
<organism evidence="6 9">
    <name type="scientific">Xanthomonas perforans</name>
    <dbReference type="NCBI Taxonomy" id="442694"/>
    <lineage>
        <taxon>Bacteria</taxon>
        <taxon>Pseudomonadati</taxon>
        <taxon>Pseudomonadota</taxon>
        <taxon>Gammaproteobacteria</taxon>
        <taxon>Lysobacterales</taxon>
        <taxon>Lysobacteraceae</taxon>
        <taxon>Xanthomonas</taxon>
    </lineage>
</organism>
<dbReference type="Pfam" id="PF03389">
    <property type="entry name" value="MobA_MobL"/>
    <property type="match status" value="1"/>
</dbReference>
<comment type="similarity">
    <text evidence="1">Belongs to the MobA/MobL family.</text>
</comment>
<evidence type="ECO:0000259" key="5">
    <source>
        <dbReference type="Pfam" id="PF03389"/>
    </source>
</evidence>
<dbReference type="InterPro" id="IPR005053">
    <property type="entry name" value="MobA_MobL"/>
</dbReference>
<name>A0A1L5R4K2_XANPE</name>
<evidence type="ECO:0000256" key="2">
    <source>
        <dbReference type="ARBA" id="ARBA00022971"/>
    </source>
</evidence>
<evidence type="ECO:0000313" key="8">
    <source>
        <dbReference type="Proteomes" id="UP000289372"/>
    </source>
</evidence>
<keyword evidence="2" id="KW-0184">Conjugation</keyword>
<dbReference type="Proteomes" id="UP000289372">
    <property type="component" value="Unassembled WGS sequence"/>
</dbReference>
<reference evidence="7 8" key="1">
    <citation type="submission" date="2018-02" db="EMBL/GenBank/DDBJ databases">
        <title>Characterization of Xanthomonas diversity in transplant houses and field plants.</title>
        <authorList>
            <person name="Abrahamian P."/>
            <person name="Timilsina S."/>
            <person name="Minsavage G.V."/>
            <person name="Goss E.M."/>
            <person name="Jones J.B."/>
            <person name="Vallad G.E."/>
        </authorList>
    </citation>
    <scope>NUCLEOTIDE SEQUENCE [LARGE SCALE GENOMIC DNA]</scope>
    <source>
        <strain evidence="7 8">GEV2132</strain>
    </source>
</reference>
<evidence type="ECO:0000313" key="7">
    <source>
        <dbReference type="EMBL" id="RXD53311.1"/>
    </source>
</evidence>
<feature type="compositionally biased region" description="Basic and acidic residues" evidence="3">
    <location>
        <begin position="346"/>
        <end position="356"/>
    </location>
</feature>
<sequence length="683" mass="76921">MKTRGQGLRPRHPKRPIGFSVWLGMVFLCFIFCGVVGVAIYHCEINSISRAKGHSATAAAAYRAGIRIEDDRLGVIQDYTKRSGVASFEILAPSGSPAWIFDPSRLWNAAEAAETRSNARVAREMEIALPCELTELQREELARDIGRQLVDRYNAAVQIAIHTPDKHGDQRNHHAHILFTSRQVGADGLTDYAAKAFDDFKQGPKEVLYWREQVASTTNKHLKNAGHDVRVDHRTLEAQAVDAAKRGSLDEMRELDRLPTVKEGRAPSRRRHARIRNAKIREENAVRQREWDQMEIQANNEARLMPAHHDRKPGENNNEDGARTVARSRARRSRKGPAPLTSDSVNTDRLRVDGPGRKPVLSVSPSHRVAVVQSRWSPERGRHSLRSTFEGHSGDGGALHFTSSTVIRGGSLTETPIVQALGAVAKPALDPSQPARVARGTVAPKGALKIFSSAPSGGGSNARISVTGSEYDRRMMQLDQERLDMEADAARQGRQRDAEVKALLESLTALEAMHWRDQNRRIAEARAWLSTHEHEEQHRFAERERRKRVRDTEWARLQQWKQTNPEPWQFFPKHKHWASALEERTKSLRTADIDYKLAKTNADLPALQKLGRERIKMQRQLARATAARQAIAMLPSEHEQQIALPIAPQPPIMEPQRDTPKVARSRWARFPALNPPGYRRPIG</sequence>
<dbReference type="EMBL" id="PUUL01000068">
    <property type="protein sequence ID" value="RXD53311.1"/>
    <property type="molecule type" value="Genomic_DNA"/>
</dbReference>
<feature type="compositionally biased region" description="Basic residues" evidence="3">
    <location>
        <begin position="326"/>
        <end position="335"/>
    </location>
</feature>